<dbReference type="Proteomes" id="UP000076858">
    <property type="component" value="Unassembled WGS sequence"/>
</dbReference>
<dbReference type="EMBL" id="LRGB01000243">
    <property type="protein sequence ID" value="KZS20215.1"/>
    <property type="molecule type" value="Genomic_DNA"/>
</dbReference>
<proteinExistence type="predicted"/>
<sequence length="90" mass="10957">MTSQSTPQKNFFFNLFHKAAKLFVFFTTRPTGRRCKKQFYANFLTFQTSLRVGRNYKSERAEKEKKNKRKLRLSHQKQKNKILLRNCKHR</sequence>
<organism evidence="2 3">
    <name type="scientific">Daphnia magna</name>
    <dbReference type="NCBI Taxonomy" id="35525"/>
    <lineage>
        <taxon>Eukaryota</taxon>
        <taxon>Metazoa</taxon>
        <taxon>Ecdysozoa</taxon>
        <taxon>Arthropoda</taxon>
        <taxon>Crustacea</taxon>
        <taxon>Branchiopoda</taxon>
        <taxon>Diplostraca</taxon>
        <taxon>Cladocera</taxon>
        <taxon>Anomopoda</taxon>
        <taxon>Daphniidae</taxon>
        <taxon>Daphnia</taxon>
    </lineage>
</organism>
<gene>
    <name evidence="2" type="ORF">APZ42_013233</name>
</gene>
<name>A0A162R469_9CRUS</name>
<comment type="caution">
    <text evidence="2">The sequence shown here is derived from an EMBL/GenBank/DDBJ whole genome shotgun (WGS) entry which is preliminary data.</text>
</comment>
<evidence type="ECO:0000256" key="1">
    <source>
        <dbReference type="SAM" id="MobiDB-lite"/>
    </source>
</evidence>
<reference evidence="2 3" key="1">
    <citation type="submission" date="2016-03" db="EMBL/GenBank/DDBJ databases">
        <title>EvidentialGene: Evidence-directed Construction of Genes on Genomes.</title>
        <authorList>
            <person name="Gilbert D.G."/>
            <person name="Choi J.-H."/>
            <person name="Mockaitis K."/>
            <person name="Colbourne J."/>
            <person name="Pfrender M."/>
        </authorList>
    </citation>
    <scope>NUCLEOTIDE SEQUENCE [LARGE SCALE GENOMIC DNA]</scope>
    <source>
        <strain evidence="2 3">Xinb3</strain>
        <tissue evidence="2">Complete organism</tissue>
    </source>
</reference>
<feature type="region of interest" description="Disordered" evidence="1">
    <location>
        <begin position="57"/>
        <end position="90"/>
    </location>
</feature>
<accession>A0A162R469</accession>
<keyword evidence="3" id="KW-1185">Reference proteome</keyword>
<evidence type="ECO:0000313" key="3">
    <source>
        <dbReference type="Proteomes" id="UP000076858"/>
    </source>
</evidence>
<protein>
    <submittedName>
        <fullName evidence="2">Uncharacterized protein</fullName>
    </submittedName>
</protein>
<feature type="compositionally biased region" description="Basic residues" evidence="1">
    <location>
        <begin position="66"/>
        <end position="90"/>
    </location>
</feature>
<evidence type="ECO:0000313" key="2">
    <source>
        <dbReference type="EMBL" id="KZS20215.1"/>
    </source>
</evidence>
<dbReference type="AlphaFoldDB" id="A0A162R469"/>